<feature type="domain" description="DOMON" evidence="2">
    <location>
        <begin position="32"/>
        <end position="155"/>
    </location>
</feature>
<dbReference type="STRING" id="74557.A0A1V9ZYJ4"/>
<evidence type="ECO:0000313" key="3">
    <source>
        <dbReference type="EMBL" id="OQS03076.1"/>
    </source>
</evidence>
<accession>A0A1V9ZYJ4</accession>
<feature type="signal peptide" evidence="1">
    <location>
        <begin position="1"/>
        <end position="21"/>
    </location>
</feature>
<evidence type="ECO:0000259" key="2">
    <source>
        <dbReference type="PROSITE" id="PS50836"/>
    </source>
</evidence>
<dbReference type="EMBL" id="JNBS01001007">
    <property type="protein sequence ID" value="OQS03076.1"/>
    <property type="molecule type" value="Genomic_DNA"/>
</dbReference>
<evidence type="ECO:0000256" key="1">
    <source>
        <dbReference type="SAM" id="SignalP"/>
    </source>
</evidence>
<dbReference type="InterPro" id="IPR045266">
    <property type="entry name" value="DOH_DOMON"/>
</dbReference>
<dbReference type="PROSITE" id="PS50836">
    <property type="entry name" value="DOMON"/>
    <property type="match status" value="2"/>
</dbReference>
<comment type="caution">
    <text evidence="3">The sequence shown here is derived from an EMBL/GenBank/DDBJ whole genome shotgun (WGS) entry which is preliminary data.</text>
</comment>
<dbReference type="Proteomes" id="UP000243217">
    <property type="component" value="Unassembled WGS sequence"/>
</dbReference>
<gene>
    <name evidence="3" type="ORF">THRCLA_04610</name>
</gene>
<name>A0A1V9ZYJ4_9STRA</name>
<feature type="chain" id="PRO_5012076902" description="DOMON domain-containing protein" evidence="1">
    <location>
        <begin position="22"/>
        <end position="296"/>
    </location>
</feature>
<dbReference type="OrthoDB" id="2448405at2759"/>
<proteinExistence type="predicted"/>
<sequence>MAVLQWILLCLIVEVASLCSSETLNGVSWKKLTPLIKFKSIADNNRICFAFEFTDPKATWFGIAISPTNKMVNTPRNTAVVFDTKTASPALYELGGYEPEFIKLIQNSSQSLQVYQASHVNGTFRIIFERPLLAATPLDASIDLTKSTNINWAYGYNAWPSYHHDRGSVSVNLGTPSICASNAFKNLPLAPLGESPLKYKSLVVQERICFEVVLLNDTKATWLGISFSNTTEMVNSPFNNAVVYDAKRQVPPALYQLTGFDPEYILFLKDQSSIKVHSASSMNGEIRFTFERALKA</sequence>
<dbReference type="AlphaFoldDB" id="A0A1V9ZYJ4"/>
<dbReference type="CDD" id="cd09631">
    <property type="entry name" value="DOMON_DOH"/>
    <property type="match status" value="1"/>
</dbReference>
<feature type="domain" description="DOMON" evidence="2">
    <location>
        <begin position="193"/>
        <end position="296"/>
    </location>
</feature>
<feature type="non-terminal residue" evidence="3">
    <location>
        <position position="296"/>
    </location>
</feature>
<evidence type="ECO:0000313" key="4">
    <source>
        <dbReference type="Proteomes" id="UP000243217"/>
    </source>
</evidence>
<protein>
    <recommendedName>
        <fullName evidence="2">DOMON domain-containing protein</fullName>
    </recommendedName>
</protein>
<keyword evidence="1" id="KW-0732">Signal</keyword>
<keyword evidence="4" id="KW-1185">Reference proteome</keyword>
<dbReference type="InterPro" id="IPR005018">
    <property type="entry name" value="DOMON_domain"/>
</dbReference>
<reference evidence="3 4" key="1">
    <citation type="journal article" date="2014" name="Genome Biol. Evol.">
        <title>The secreted proteins of Achlya hypogyna and Thraustotheca clavata identify the ancestral oomycete secretome and reveal gene acquisitions by horizontal gene transfer.</title>
        <authorList>
            <person name="Misner I."/>
            <person name="Blouin N."/>
            <person name="Leonard G."/>
            <person name="Richards T.A."/>
            <person name="Lane C.E."/>
        </authorList>
    </citation>
    <scope>NUCLEOTIDE SEQUENCE [LARGE SCALE GENOMIC DNA]</scope>
    <source>
        <strain evidence="3 4">ATCC 34112</strain>
    </source>
</reference>
<organism evidence="3 4">
    <name type="scientific">Thraustotheca clavata</name>
    <dbReference type="NCBI Taxonomy" id="74557"/>
    <lineage>
        <taxon>Eukaryota</taxon>
        <taxon>Sar</taxon>
        <taxon>Stramenopiles</taxon>
        <taxon>Oomycota</taxon>
        <taxon>Saprolegniomycetes</taxon>
        <taxon>Saprolegniales</taxon>
        <taxon>Achlyaceae</taxon>
        <taxon>Thraustotheca</taxon>
    </lineage>
</organism>
<dbReference type="Pfam" id="PF03351">
    <property type="entry name" value="DOMON"/>
    <property type="match status" value="1"/>
</dbReference>